<comment type="cofactor">
    <cofactor evidence="1">
        <name>FAD</name>
        <dbReference type="ChEBI" id="CHEBI:57692"/>
    </cofactor>
</comment>
<comment type="caution">
    <text evidence="6">The sequence shown here is derived from an EMBL/GenBank/DDBJ whole genome shotgun (WGS) entry which is preliminary data.</text>
</comment>
<reference evidence="6 7" key="1">
    <citation type="submission" date="2023-07" db="EMBL/GenBank/DDBJ databases">
        <title>Sequencing the genomes of 1000 actinobacteria strains.</title>
        <authorList>
            <person name="Klenk H.-P."/>
        </authorList>
    </citation>
    <scope>NUCLEOTIDE SEQUENCE [LARGE SCALE GENOMIC DNA]</scope>
    <source>
        <strain evidence="6 7">DSM 14555</strain>
    </source>
</reference>
<name>A0ABU1J6N6_9MICC</name>
<dbReference type="SUPFAM" id="SSF54373">
    <property type="entry name" value="FAD-linked reductases, C-terminal domain"/>
    <property type="match status" value="1"/>
</dbReference>
<dbReference type="PANTHER" id="PTHR11552">
    <property type="entry name" value="GLUCOSE-METHANOL-CHOLINE GMC OXIDOREDUCTASE"/>
    <property type="match status" value="1"/>
</dbReference>
<dbReference type="InterPro" id="IPR012132">
    <property type="entry name" value="GMC_OxRdtase"/>
</dbReference>
<dbReference type="Pfam" id="PF05199">
    <property type="entry name" value="GMC_oxred_C"/>
    <property type="match status" value="1"/>
</dbReference>
<dbReference type="SUPFAM" id="SSF51905">
    <property type="entry name" value="FAD/NAD(P)-binding domain"/>
    <property type="match status" value="1"/>
</dbReference>
<evidence type="ECO:0000256" key="1">
    <source>
        <dbReference type="ARBA" id="ARBA00001974"/>
    </source>
</evidence>
<organism evidence="6 7">
    <name type="scientific">Arthrobacter russicus</name>
    <dbReference type="NCBI Taxonomy" id="172040"/>
    <lineage>
        <taxon>Bacteria</taxon>
        <taxon>Bacillati</taxon>
        <taxon>Actinomycetota</taxon>
        <taxon>Actinomycetes</taxon>
        <taxon>Micrococcales</taxon>
        <taxon>Micrococcaceae</taxon>
        <taxon>Arthrobacter</taxon>
    </lineage>
</organism>
<evidence type="ECO:0000256" key="3">
    <source>
        <dbReference type="ARBA" id="ARBA00022630"/>
    </source>
</evidence>
<dbReference type="Gene3D" id="3.30.560.10">
    <property type="entry name" value="Glucose Oxidase, domain 3"/>
    <property type="match status" value="1"/>
</dbReference>
<evidence type="ECO:0000256" key="2">
    <source>
        <dbReference type="ARBA" id="ARBA00010790"/>
    </source>
</evidence>
<dbReference type="InterPro" id="IPR007867">
    <property type="entry name" value="GMC_OxRtase_C"/>
</dbReference>
<dbReference type="InterPro" id="IPR036188">
    <property type="entry name" value="FAD/NAD-bd_sf"/>
</dbReference>
<dbReference type="EMBL" id="JAVDQF010000001">
    <property type="protein sequence ID" value="MDR6268091.1"/>
    <property type="molecule type" value="Genomic_DNA"/>
</dbReference>
<keyword evidence="4" id="KW-0274">FAD</keyword>
<dbReference type="Gene3D" id="3.50.50.60">
    <property type="entry name" value="FAD/NAD(P)-binding domain"/>
    <property type="match status" value="1"/>
</dbReference>
<keyword evidence="7" id="KW-1185">Reference proteome</keyword>
<sequence>MNPSAIGTAPADSAESFDYVVVGAGSAGAALAAKLTEDPAVSVLLLEAGRPDNKLEIHIPAAFSALFRSAADWNYDTAPQAELNHRQVYWPRGKTLGGSSSINAMMWIRGFAADYRAWGQAAGAEWSWEALLPYFRRIENIAGSSDPDHGHAGPMIVEPQRSPRAHTAAFLNAAAELGYPMAPQNTEAPLGFSETLVNQHRGSRFSVADAYLKPAKRRGNLTIRTDAQVSKVLFEGRRAVGVAYRQHGPRTARARREVILSGGSVNTPQLLMLSGIGASEQLRRHGIDVVANSPEVGKNLYDHLLSGLIKNAVGDTLFTAKKPRQLADYLLRKQGMLTSNVAEAYGFVKTDPGLAFPDIEIIFAPVAFVGEGLVPPPAHGLTIGAILLQPESSGSVELASADPFAKPNIDPRYLSDPAGKDRATLTAGIRICHALLHTKALDGSLSEGYLMPENADRLPVPELIQLAIDQHAQTLYHPIGTARMGTDPGSVVDPQLRVRGVAGLRVADASVMPNIIRGHTNAPSVVIGEKAAELLIAAG</sequence>
<dbReference type="Pfam" id="PF00732">
    <property type="entry name" value="GMC_oxred_N"/>
    <property type="match status" value="1"/>
</dbReference>
<protein>
    <submittedName>
        <fullName evidence="6">Choline dehydrogenase-like flavoprotein</fullName>
    </submittedName>
</protein>
<dbReference type="InterPro" id="IPR000172">
    <property type="entry name" value="GMC_OxRdtase_N"/>
</dbReference>
<proteinExistence type="inferred from homology"/>
<evidence type="ECO:0000256" key="4">
    <source>
        <dbReference type="ARBA" id="ARBA00022827"/>
    </source>
</evidence>
<dbReference type="Proteomes" id="UP001185069">
    <property type="component" value="Unassembled WGS sequence"/>
</dbReference>
<evidence type="ECO:0000313" key="7">
    <source>
        <dbReference type="Proteomes" id="UP001185069"/>
    </source>
</evidence>
<feature type="domain" description="Glucose-methanol-choline oxidoreductase N-terminal" evidence="5">
    <location>
        <begin position="263"/>
        <end position="277"/>
    </location>
</feature>
<dbReference type="PROSITE" id="PS00624">
    <property type="entry name" value="GMC_OXRED_2"/>
    <property type="match status" value="1"/>
</dbReference>
<comment type="similarity">
    <text evidence="2">Belongs to the GMC oxidoreductase family.</text>
</comment>
<evidence type="ECO:0000259" key="5">
    <source>
        <dbReference type="PROSITE" id="PS00624"/>
    </source>
</evidence>
<dbReference type="RefSeq" id="WP_309795522.1">
    <property type="nucleotide sequence ID" value="NZ_BAAAHY010000006.1"/>
</dbReference>
<keyword evidence="3" id="KW-0285">Flavoprotein</keyword>
<dbReference type="PANTHER" id="PTHR11552:SF147">
    <property type="entry name" value="CHOLINE DEHYDROGENASE, MITOCHONDRIAL"/>
    <property type="match status" value="1"/>
</dbReference>
<accession>A0ABU1J6N6</accession>
<dbReference type="PIRSF" id="PIRSF000137">
    <property type="entry name" value="Alcohol_oxidase"/>
    <property type="match status" value="1"/>
</dbReference>
<gene>
    <name evidence="6" type="ORF">JOE69_000329</name>
</gene>
<evidence type="ECO:0000313" key="6">
    <source>
        <dbReference type="EMBL" id="MDR6268091.1"/>
    </source>
</evidence>